<dbReference type="GO" id="GO:0020037">
    <property type="term" value="F:heme binding"/>
    <property type="evidence" value="ECO:0007669"/>
    <property type="project" value="InterPro"/>
</dbReference>
<dbReference type="InterPro" id="IPR009056">
    <property type="entry name" value="Cyt_c-like_dom"/>
</dbReference>
<accession>A0A7W9L768</accession>
<dbReference type="PROSITE" id="PS50857">
    <property type="entry name" value="COX2_CUA"/>
    <property type="match status" value="1"/>
</dbReference>
<evidence type="ECO:0000259" key="21">
    <source>
        <dbReference type="PROSITE" id="PS51007"/>
    </source>
</evidence>
<keyword evidence="8 18" id="KW-0479">Metal-binding</keyword>
<dbReference type="InterPro" id="IPR034236">
    <property type="entry name" value="CuRO_CcO_Caa3_II"/>
</dbReference>
<dbReference type="GO" id="GO:0042773">
    <property type="term" value="P:ATP synthesis coupled electron transport"/>
    <property type="evidence" value="ECO:0007669"/>
    <property type="project" value="TreeGrafter"/>
</dbReference>
<name>A0A7W9L768_BREVE</name>
<evidence type="ECO:0000256" key="16">
    <source>
        <dbReference type="ARBA" id="ARBA00031399"/>
    </source>
</evidence>
<dbReference type="AlphaFoldDB" id="A0A7W9L768"/>
<feature type="domain" description="Cytochrome c" evidence="21">
    <location>
        <begin position="233"/>
        <end position="325"/>
    </location>
</feature>
<evidence type="ECO:0000256" key="13">
    <source>
        <dbReference type="ARBA" id="ARBA00023008"/>
    </source>
</evidence>
<evidence type="ECO:0000256" key="5">
    <source>
        <dbReference type="ARBA" id="ARBA00022617"/>
    </source>
</evidence>
<keyword evidence="11 19" id="KW-1133">Transmembrane helix</keyword>
<dbReference type="GO" id="GO:0005507">
    <property type="term" value="F:copper ion binding"/>
    <property type="evidence" value="ECO:0007669"/>
    <property type="project" value="InterPro"/>
</dbReference>
<dbReference type="Pfam" id="PF00034">
    <property type="entry name" value="Cytochrom_C"/>
    <property type="match status" value="1"/>
</dbReference>
<dbReference type="GO" id="GO:0016020">
    <property type="term" value="C:membrane"/>
    <property type="evidence" value="ECO:0007669"/>
    <property type="project" value="UniProtKB-SubCell"/>
</dbReference>
<dbReference type="SUPFAM" id="SSF46626">
    <property type="entry name" value="Cytochrome c"/>
    <property type="match status" value="1"/>
</dbReference>
<keyword evidence="4" id="KW-0813">Transport</keyword>
<dbReference type="PROSITE" id="PS00078">
    <property type="entry name" value="COX2"/>
    <property type="match status" value="1"/>
</dbReference>
<evidence type="ECO:0000256" key="12">
    <source>
        <dbReference type="ARBA" id="ARBA00023004"/>
    </source>
</evidence>
<dbReference type="SUPFAM" id="SSF49503">
    <property type="entry name" value="Cupredoxins"/>
    <property type="match status" value="1"/>
</dbReference>
<evidence type="ECO:0000256" key="4">
    <source>
        <dbReference type="ARBA" id="ARBA00022448"/>
    </source>
</evidence>
<protein>
    <recommendedName>
        <fullName evidence="3">cytochrome-c oxidase</fullName>
        <ecNumber evidence="3">7.1.1.9</ecNumber>
    </recommendedName>
    <alternativeName>
        <fullName evidence="16">Cytochrome aa3 subunit 2</fullName>
    </alternativeName>
</protein>
<evidence type="ECO:0000256" key="10">
    <source>
        <dbReference type="ARBA" id="ARBA00022982"/>
    </source>
</evidence>
<feature type="transmembrane region" description="Helical" evidence="19">
    <location>
        <begin position="30"/>
        <end position="56"/>
    </location>
</feature>
<evidence type="ECO:0000256" key="8">
    <source>
        <dbReference type="ARBA" id="ARBA00022723"/>
    </source>
</evidence>
<organism evidence="22 23">
    <name type="scientific">Brevundimonas vesicularis</name>
    <name type="common">Pseudomonas vesicularis</name>
    <dbReference type="NCBI Taxonomy" id="41276"/>
    <lineage>
        <taxon>Bacteria</taxon>
        <taxon>Pseudomonadati</taxon>
        <taxon>Pseudomonadota</taxon>
        <taxon>Alphaproteobacteria</taxon>
        <taxon>Caulobacterales</taxon>
        <taxon>Caulobacteraceae</taxon>
        <taxon>Brevundimonas</taxon>
    </lineage>
</organism>
<proteinExistence type="inferred from homology"/>
<keyword evidence="7 19" id="KW-0812">Transmembrane</keyword>
<evidence type="ECO:0000256" key="9">
    <source>
        <dbReference type="ARBA" id="ARBA00022967"/>
    </source>
</evidence>
<dbReference type="Proteomes" id="UP000556201">
    <property type="component" value="Unassembled WGS sequence"/>
</dbReference>
<comment type="catalytic activity">
    <reaction evidence="17">
        <text>4 Fe(II)-[cytochrome c] + O2 + 8 H(+)(in) = 4 Fe(III)-[cytochrome c] + 2 H2O + 4 H(+)(out)</text>
        <dbReference type="Rhea" id="RHEA:11436"/>
        <dbReference type="Rhea" id="RHEA-COMP:10350"/>
        <dbReference type="Rhea" id="RHEA-COMP:14399"/>
        <dbReference type="ChEBI" id="CHEBI:15377"/>
        <dbReference type="ChEBI" id="CHEBI:15378"/>
        <dbReference type="ChEBI" id="CHEBI:15379"/>
        <dbReference type="ChEBI" id="CHEBI:29033"/>
        <dbReference type="ChEBI" id="CHEBI:29034"/>
        <dbReference type="EC" id="7.1.1.9"/>
    </reaction>
</comment>
<evidence type="ECO:0000256" key="19">
    <source>
        <dbReference type="SAM" id="Phobius"/>
    </source>
</evidence>
<dbReference type="Gene3D" id="2.60.40.420">
    <property type="entry name" value="Cupredoxins - blue copper proteins"/>
    <property type="match status" value="1"/>
</dbReference>
<evidence type="ECO:0000256" key="2">
    <source>
        <dbReference type="ARBA" id="ARBA00007866"/>
    </source>
</evidence>
<sequence length="325" mass="34444">MKTDAPPGIAGWPPPVLDPAGPFAGPIQTVAWVLFIMAAVVMVVVAGALGIALFGPRKWKRRVGGERLIWIAGLAFPVVVLTGLLIYGLTTTARVADAPKAGEMRVRVTGEMWWWRVAYLDDQGREIVQDANEVHIPAGQPVVFELESADVIHSFWVPRLGGKTDMIPGRRNFMRLQADAPGTYGGQCAEYCGGPHALMGLVVVAHAPDDYAAWLARQSRPAAVVPSAQGPLALIEQGRNVFAASGCAACHTIRGTEANGLAGPDLTHVGSRQTLGAGILPNNQGTMAGWISDSQSLKPGNRMPSYAVLSGQDVRAVAAYLESLK</sequence>
<feature type="domain" description="Cytochrome oxidase subunit II copper A binding" evidence="20">
    <location>
        <begin position="101"/>
        <end position="217"/>
    </location>
</feature>
<evidence type="ECO:0000313" key="23">
    <source>
        <dbReference type="Proteomes" id="UP000556201"/>
    </source>
</evidence>
<comment type="caution">
    <text evidence="22">The sequence shown here is derived from an EMBL/GenBank/DDBJ whole genome shotgun (WGS) entry which is preliminary data.</text>
</comment>
<comment type="similarity">
    <text evidence="2">Belongs to the cytochrome c oxidase subunit 2 family.</text>
</comment>
<dbReference type="InterPro" id="IPR036257">
    <property type="entry name" value="Cyt_c_oxidase_su2_TM_sf"/>
</dbReference>
<dbReference type="PANTHER" id="PTHR22888:SF9">
    <property type="entry name" value="CYTOCHROME C OXIDASE SUBUNIT 2"/>
    <property type="match status" value="1"/>
</dbReference>
<dbReference type="InterPro" id="IPR045187">
    <property type="entry name" value="CcO_II"/>
</dbReference>
<evidence type="ECO:0000256" key="1">
    <source>
        <dbReference type="ARBA" id="ARBA00004141"/>
    </source>
</evidence>
<feature type="transmembrane region" description="Helical" evidence="19">
    <location>
        <begin position="68"/>
        <end position="89"/>
    </location>
</feature>
<keyword evidence="6" id="KW-0679">Respiratory chain</keyword>
<dbReference type="Pfam" id="PF00116">
    <property type="entry name" value="COX2"/>
    <property type="match status" value="1"/>
</dbReference>
<evidence type="ECO:0000256" key="6">
    <source>
        <dbReference type="ARBA" id="ARBA00022660"/>
    </source>
</evidence>
<dbReference type="InterPro" id="IPR001505">
    <property type="entry name" value="Copper_CuA"/>
</dbReference>
<comment type="function">
    <text evidence="15">Subunits I and II form the functional core of the enzyme complex. Electrons originating in cytochrome c are transferred via heme a and Cu(A) to the binuclear center formed by heme a3 and Cu(B).</text>
</comment>
<keyword evidence="12 18" id="KW-0408">Iron</keyword>
<evidence type="ECO:0000256" key="17">
    <source>
        <dbReference type="ARBA" id="ARBA00047816"/>
    </source>
</evidence>
<keyword evidence="9" id="KW-1278">Translocase</keyword>
<dbReference type="EC" id="7.1.1.9" evidence="3"/>
<reference evidence="22 23" key="1">
    <citation type="submission" date="2020-08" db="EMBL/GenBank/DDBJ databases">
        <title>Functional genomics of gut bacteria from endangered species of beetles.</title>
        <authorList>
            <person name="Carlos-Shanley C."/>
        </authorList>
    </citation>
    <scope>NUCLEOTIDE SEQUENCE [LARGE SCALE GENOMIC DNA]</scope>
    <source>
        <strain evidence="22 23">S00192</strain>
    </source>
</reference>
<gene>
    <name evidence="22" type="ORF">HNP47_003197</name>
</gene>
<keyword evidence="10" id="KW-0249">Electron transport</keyword>
<evidence type="ECO:0000259" key="20">
    <source>
        <dbReference type="PROSITE" id="PS50857"/>
    </source>
</evidence>
<dbReference type="CDD" id="cd04213">
    <property type="entry name" value="CuRO_CcO_Caa3_II"/>
    <property type="match status" value="1"/>
</dbReference>
<evidence type="ECO:0000313" key="22">
    <source>
        <dbReference type="EMBL" id="MBB5773172.1"/>
    </source>
</evidence>
<keyword evidence="14 19" id="KW-0472">Membrane</keyword>
<evidence type="ECO:0000256" key="11">
    <source>
        <dbReference type="ARBA" id="ARBA00022989"/>
    </source>
</evidence>
<dbReference type="PANTHER" id="PTHR22888">
    <property type="entry name" value="CYTOCHROME C OXIDASE, SUBUNIT II"/>
    <property type="match status" value="1"/>
</dbReference>
<dbReference type="InterPro" id="IPR008972">
    <property type="entry name" value="Cupredoxin"/>
</dbReference>
<dbReference type="GO" id="GO:0004129">
    <property type="term" value="F:cytochrome-c oxidase activity"/>
    <property type="evidence" value="ECO:0007669"/>
    <property type="project" value="UniProtKB-EC"/>
</dbReference>
<dbReference type="PROSITE" id="PS51007">
    <property type="entry name" value="CYTC"/>
    <property type="match status" value="1"/>
</dbReference>
<evidence type="ECO:0000256" key="18">
    <source>
        <dbReference type="PROSITE-ProRule" id="PRU00433"/>
    </source>
</evidence>
<dbReference type="GO" id="GO:0016491">
    <property type="term" value="F:oxidoreductase activity"/>
    <property type="evidence" value="ECO:0007669"/>
    <property type="project" value="InterPro"/>
</dbReference>
<dbReference type="InterPro" id="IPR002429">
    <property type="entry name" value="CcO_II-like_C"/>
</dbReference>
<comment type="subcellular location">
    <subcellularLocation>
        <location evidence="1">Membrane</location>
        <topology evidence="1">Multi-pass membrane protein</topology>
    </subcellularLocation>
</comment>
<dbReference type="NCBIfam" id="TIGR02866">
    <property type="entry name" value="CoxB"/>
    <property type="match status" value="1"/>
</dbReference>
<keyword evidence="5 18" id="KW-0349">Heme</keyword>
<dbReference type="RefSeq" id="WP_184280313.1">
    <property type="nucleotide sequence ID" value="NZ_JACHLJ010000007.1"/>
</dbReference>
<dbReference type="InterPro" id="IPR014222">
    <property type="entry name" value="Cyt_c_oxidase_su2"/>
</dbReference>
<evidence type="ECO:0000256" key="14">
    <source>
        <dbReference type="ARBA" id="ARBA00023136"/>
    </source>
</evidence>
<dbReference type="InterPro" id="IPR036909">
    <property type="entry name" value="Cyt_c-like_dom_sf"/>
</dbReference>
<keyword evidence="13" id="KW-0186">Copper</keyword>
<evidence type="ECO:0000256" key="3">
    <source>
        <dbReference type="ARBA" id="ARBA00012949"/>
    </source>
</evidence>
<evidence type="ECO:0000256" key="7">
    <source>
        <dbReference type="ARBA" id="ARBA00022692"/>
    </source>
</evidence>
<dbReference type="Gene3D" id="1.10.287.90">
    <property type="match status" value="1"/>
</dbReference>
<evidence type="ECO:0000256" key="15">
    <source>
        <dbReference type="ARBA" id="ARBA00024688"/>
    </source>
</evidence>
<dbReference type="EMBL" id="JACHLJ010000007">
    <property type="protein sequence ID" value="MBB5773172.1"/>
    <property type="molecule type" value="Genomic_DNA"/>
</dbReference>